<dbReference type="PANTHER" id="PTHR10579:SF43">
    <property type="entry name" value="ZINC FINGER (C3HC4-TYPE RING FINGER) FAMILY PROTEIN"/>
    <property type="match status" value="1"/>
</dbReference>
<feature type="signal peptide" evidence="1">
    <location>
        <begin position="1"/>
        <end position="20"/>
    </location>
</feature>
<dbReference type="InterPro" id="IPR051266">
    <property type="entry name" value="CLCR"/>
</dbReference>
<evidence type="ECO:0000259" key="2">
    <source>
        <dbReference type="PROSITE" id="PS50234"/>
    </source>
</evidence>
<gene>
    <name evidence="3" type="ORF">BON30_11785</name>
</gene>
<accession>A0A1L9BGW0</accession>
<keyword evidence="1" id="KW-0732">Signal</keyword>
<comment type="caution">
    <text evidence="3">The sequence shown here is derived from an EMBL/GenBank/DDBJ whole genome shotgun (WGS) entry which is preliminary data.</text>
</comment>
<evidence type="ECO:0000313" key="3">
    <source>
        <dbReference type="EMBL" id="OJH41524.1"/>
    </source>
</evidence>
<reference evidence="4" key="1">
    <citation type="submission" date="2016-11" db="EMBL/GenBank/DDBJ databases">
        <authorList>
            <person name="Shukria A."/>
            <person name="Stevens D.C."/>
        </authorList>
    </citation>
    <scope>NUCLEOTIDE SEQUENCE [LARGE SCALE GENOMIC DNA]</scope>
    <source>
        <strain evidence="4">Cbfe23</strain>
    </source>
</reference>
<dbReference type="STRING" id="83449.BON30_11785"/>
<dbReference type="RefSeq" id="WP_071898190.1">
    <property type="nucleotide sequence ID" value="NZ_MPIN01000002.1"/>
</dbReference>
<protein>
    <submittedName>
        <fullName evidence="3">VWA domain-containing protein</fullName>
    </submittedName>
</protein>
<reference evidence="3 4" key="2">
    <citation type="submission" date="2016-12" db="EMBL/GenBank/DDBJ databases">
        <title>Draft Genome Sequence of Cystobacter ferrugineus Strain Cbfe23.</title>
        <authorList>
            <person name="Akbar S."/>
            <person name="Dowd S.E."/>
            <person name="Stevens D.C."/>
        </authorList>
    </citation>
    <scope>NUCLEOTIDE SEQUENCE [LARGE SCALE GENOMIC DNA]</scope>
    <source>
        <strain evidence="3 4">Cbfe23</strain>
    </source>
</reference>
<proteinExistence type="predicted"/>
<dbReference type="InterPro" id="IPR036465">
    <property type="entry name" value="vWFA_dom_sf"/>
</dbReference>
<dbReference type="Pfam" id="PF00092">
    <property type="entry name" value="VWA"/>
    <property type="match status" value="1"/>
</dbReference>
<dbReference type="PROSITE" id="PS50234">
    <property type="entry name" value="VWFA"/>
    <property type="match status" value="1"/>
</dbReference>
<dbReference type="InterPro" id="IPR002035">
    <property type="entry name" value="VWF_A"/>
</dbReference>
<sequence>MNRTHLLLALTTLLALGALAVGLPTPHPRAPAVKVPSGTVRPPAMAREGVLTLEGKLSSAYVRSGPSEAHALFTVRANTLPTHQRMPVNLALVIDRSGSMRGQKLADARRAALMLVGRLESGDRLAIVHYGSDVQTMPSEEVTSEARERMRSFVGSIEDEGGTNLSGGLEAGAKALRPYVKDYRVSRIILLSDGEPTEGIVDEARLGRLAADYQREGIAVSGLGVGEQFNERLMRGLAEQGGGFYGYLQDSERLAEILGRELEQATGTLARGVRLRLELPAGVTSAEALGVAAAREAGALLIPLYDLSGGQEVRVVVKLALALETPSPARTVVSARLDYNDLVADKPVRTGLELGAAVTEDEELVRAHMDPDVGLAVTRALGASQMQAAAEAMKQGDRTRALDMLGNVRRLFGASSSALAGEMHEVEQTEAAYRDAQDETSVRREALKLHRKSLQSFGQNNSY</sequence>
<dbReference type="Gene3D" id="3.40.50.410">
    <property type="entry name" value="von Willebrand factor, type A domain"/>
    <property type="match status" value="1"/>
</dbReference>
<dbReference type="OrthoDB" id="9781333at2"/>
<keyword evidence="4" id="KW-1185">Reference proteome</keyword>
<dbReference type="Proteomes" id="UP000182229">
    <property type="component" value="Unassembled WGS sequence"/>
</dbReference>
<dbReference type="AlphaFoldDB" id="A0A1L9BGW0"/>
<feature type="chain" id="PRO_5012521604" evidence="1">
    <location>
        <begin position="21"/>
        <end position="463"/>
    </location>
</feature>
<name>A0A1L9BGW0_9BACT</name>
<evidence type="ECO:0000313" key="4">
    <source>
        <dbReference type="Proteomes" id="UP000182229"/>
    </source>
</evidence>
<dbReference type="SMART" id="SM00327">
    <property type="entry name" value="VWA"/>
    <property type="match status" value="1"/>
</dbReference>
<feature type="domain" description="VWFA" evidence="2">
    <location>
        <begin position="89"/>
        <end position="262"/>
    </location>
</feature>
<dbReference type="EMBL" id="MPIN01000002">
    <property type="protein sequence ID" value="OJH41524.1"/>
    <property type="molecule type" value="Genomic_DNA"/>
</dbReference>
<evidence type="ECO:0000256" key="1">
    <source>
        <dbReference type="SAM" id="SignalP"/>
    </source>
</evidence>
<dbReference type="SUPFAM" id="SSF53300">
    <property type="entry name" value="vWA-like"/>
    <property type="match status" value="1"/>
</dbReference>
<dbReference type="PANTHER" id="PTHR10579">
    <property type="entry name" value="CALCIUM-ACTIVATED CHLORIDE CHANNEL REGULATOR"/>
    <property type="match status" value="1"/>
</dbReference>
<organism evidence="3 4">
    <name type="scientific">Cystobacter ferrugineus</name>
    <dbReference type="NCBI Taxonomy" id="83449"/>
    <lineage>
        <taxon>Bacteria</taxon>
        <taxon>Pseudomonadati</taxon>
        <taxon>Myxococcota</taxon>
        <taxon>Myxococcia</taxon>
        <taxon>Myxococcales</taxon>
        <taxon>Cystobacterineae</taxon>
        <taxon>Archangiaceae</taxon>
        <taxon>Cystobacter</taxon>
    </lineage>
</organism>